<dbReference type="PANTHER" id="PTHR43685">
    <property type="entry name" value="GLYCOSYLTRANSFERASE"/>
    <property type="match status" value="1"/>
</dbReference>
<evidence type="ECO:0000256" key="1">
    <source>
        <dbReference type="ARBA" id="ARBA00006739"/>
    </source>
</evidence>
<reference evidence="5 6" key="1">
    <citation type="submission" date="2014-02" db="EMBL/GenBank/DDBJ databases">
        <authorList>
            <person name="Sears C."/>
            <person name="Carroll K."/>
            <person name="Sack B.R."/>
            <person name="Qadri F."/>
            <person name="Myers L.L."/>
            <person name="Chung G.-T."/>
            <person name="Escheverria P."/>
            <person name="Fraser C.M."/>
            <person name="Sadzewicz L."/>
            <person name="Shefchek K.A."/>
            <person name="Tallon L."/>
            <person name="Das S.P."/>
            <person name="Daugherty S."/>
            <person name="Mongodin E.F."/>
        </authorList>
    </citation>
    <scope>NUCLEOTIDE SEQUENCE [LARGE SCALE GENOMIC DNA]</scope>
    <source>
        <strain evidence="5 6">3976T8</strain>
    </source>
</reference>
<name>A0A016E4X7_BACFG</name>
<proteinExistence type="inferred from homology"/>
<comment type="similarity">
    <text evidence="1">Belongs to the glycosyltransferase 2 family.</text>
</comment>
<dbReference type="PANTHER" id="PTHR43685:SF5">
    <property type="entry name" value="GLYCOSYLTRANSFERASE EPSE-RELATED"/>
    <property type="match status" value="1"/>
</dbReference>
<dbReference type="PATRIC" id="fig|1339314.3.peg.3694"/>
<dbReference type="AlphaFoldDB" id="A0A016E4X7"/>
<evidence type="ECO:0000259" key="4">
    <source>
        <dbReference type="Pfam" id="PF00535"/>
    </source>
</evidence>
<comment type="caution">
    <text evidence="5">The sequence shown here is derived from an EMBL/GenBank/DDBJ whole genome shotgun (WGS) entry which is preliminary data.</text>
</comment>
<evidence type="ECO:0000256" key="3">
    <source>
        <dbReference type="ARBA" id="ARBA00022679"/>
    </source>
</evidence>
<sequence length="260" mass="30089">MGVSVLVASYNCEEYVEECLECLLNQSYKDVEIIVCDDCSTDNTRTILRRYANEGKIILLENETNSGAAQSRNKCLAIATKEYIAIQDADDYCTRKRLERQVTVLEKNTSFDFVSTGLQKFYETGERVDIFPKKEIPTKDDFLLTIPFMHATTLFRKEILNRVNGYRIAWETRRGQDYDLFMRIFAAGGRGININEIHYFYRCFTGYTPRHAYKYRVGEFIIRYKGFKALKLGFKSVPYIIKPLILGLIPQGIINKVTGH</sequence>
<dbReference type="InterPro" id="IPR050834">
    <property type="entry name" value="Glycosyltransf_2"/>
</dbReference>
<dbReference type="GO" id="GO:0016757">
    <property type="term" value="F:glycosyltransferase activity"/>
    <property type="evidence" value="ECO:0007669"/>
    <property type="project" value="UniProtKB-KW"/>
</dbReference>
<dbReference type="InterPro" id="IPR029044">
    <property type="entry name" value="Nucleotide-diphossugar_trans"/>
</dbReference>
<dbReference type="InterPro" id="IPR001173">
    <property type="entry name" value="Glyco_trans_2-like"/>
</dbReference>
<keyword evidence="3 5" id="KW-0808">Transferase</keyword>
<dbReference type="EMBL" id="JGDS01000062">
    <property type="protein sequence ID" value="EXZ72181.1"/>
    <property type="molecule type" value="Genomic_DNA"/>
</dbReference>
<dbReference type="Gene3D" id="3.90.550.10">
    <property type="entry name" value="Spore Coat Polysaccharide Biosynthesis Protein SpsA, Chain A"/>
    <property type="match status" value="1"/>
</dbReference>
<protein>
    <submittedName>
        <fullName evidence="5">Glycosyl transferase 2 family protein</fullName>
    </submittedName>
</protein>
<evidence type="ECO:0000313" key="5">
    <source>
        <dbReference type="EMBL" id="EXZ72181.1"/>
    </source>
</evidence>
<gene>
    <name evidence="5" type="ORF">M123_3543</name>
</gene>
<accession>A0A016E4X7</accession>
<dbReference type="SUPFAM" id="SSF53448">
    <property type="entry name" value="Nucleotide-diphospho-sugar transferases"/>
    <property type="match status" value="1"/>
</dbReference>
<dbReference type="CDD" id="cd00761">
    <property type="entry name" value="Glyco_tranf_GTA_type"/>
    <property type="match status" value="1"/>
</dbReference>
<feature type="domain" description="Glycosyltransferase 2-like" evidence="4">
    <location>
        <begin position="4"/>
        <end position="160"/>
    </location>
</feature>
<evidence type="ECO:0000256" key="2">
    <source>
        <dbReference type="ARBA" id="ARBA00022676"/>
    </source>
</evidence>
<organism evidence="5 6">
    <name type="scientific">Bacteroides fragilis str. 3976T8</name>
    <dbReference type="NCBI Taxonomy" id="1339314"/>
    <lineage>
        <taxon>Bacteria</taxon>
        <taxon>Pseudomonadati</taxon>
        <taxon>Bacteroidota</taxon>
        <taxon>Bacteroidia</taxon>
        <taxon>Bacteroidales</taxon>
        <taxon>Bacteroidaceae</taxon>
        <taxon>Bacteroides</taxon>
    </lineage>
</organism>
<dbReference type="Pfam" id="PF00535">
    <property type="entry name" value="Glycos_transf_2"/>
    <property type="match status" value="1"/>
</dbReference>
<dbReference type="RefSeq" id="WP_050443679.1">
    <property type="nucleotide sequence ID" value="NZ_JGDS01000062.1"/>
</dbReference>
<dbReference type="Proteomes" id="UP000020938">
    <property type="component" value="Unassembled WGS sequence"/>
</dbReference>
<keyword evidence="2" id="KW-0328">Glycosyltransferase</keyword>
<evidence type="ECO:0000313" key="6">
    <source>
        <dbReference type="Proteomes" id="UP000020938"/>
    </source>
</evidence>